<comment type="caution">
    <text evidence="1">The sequence shown here is derived from an EMBL/GenBank/DDBJ whole genome shotgun (WGS) entry which is preliminary data.</text>
</comment>
<keyword evidence="2" id="KW-1185">Reference proteome</keyword>
<name>A0A9D4CHP9_DREPO</name>
<dbReference type="AlphaFoldDB" id="A0A9D4CHP9"/>
<accession>A0A9D4CHP9</accession>
<protein>
    <submittedName>
        <fullName evidence="1">Uncharacterized protein</fullName>
    </submittedName>
</protein>
<evidence type="ECO:0000313" key="1">
    <source>
        <dbReference type="EMBL" id="KAH3724859.1"/>
    </source>
</evidence>
<dbReference type="EMBL" id="JAIWYP010000012">
    <property type="protein sequence ID" value="KAH3724859.1"/>
    <property type="molecule type" value="Genomic_DNA"/>
</dbReference>
<evidence type="ECO:0000313" key="2">
    <source>
        <dbReference type="Proteomes" id="UP000828390"/>
    </source>
</evidence>
<proteinExistence type="predicted"/>
<dbReference type="Proteomes" id="UP000828390">
    <property type="component" value="Unassembled WGS sequence"/>
</dbReference>
<reference evidence="1" key="1">
    <citation type="journal article" date="2019" name="bioRxiv">
        <title>The Genome of the Zebra Mussel, Dreissena polymorpha: A Resource for Invasive Species Research.</title>
        <authorList>
            <person name="McCartney M.A."/>
            <person name="Auch B."/>
            <person name="Kono T."/>
            <person name="Mallez S."/>
            <person name="Zhang Y."/>
            <person name="Obille A."/>
            <person name="Becker A."/>
            <person name="Abrahante J.E."/>
            <person name="Garbe J."/>
            <person name="Badalamenti J.P."/>
            <person name="Herman A."/>
            <person name="Mangelson H."/>
            <person name="Liachko I."/>
            <person name="Sullivan S."/>
            <person name="Sone E.D."/>
            <person name="Koren S."/>
            <person name="Silverstein K.A.T."/>
            <person name="Beckman K.B."/>
            <person name="Gohl D.M."/>
        </authorList>
    </citation>
    <scope>NUCLEOTIDE SEQUENCE</scope>
    <source>
        <strain evidence="1">Duluth1</strain>
        <tissue evidence="1">Whole animal</tissue>
    </source>
</reference>
<sequence length="122" mass="14121">MEKTATYLQKYENSLIILRKTAWYVIAVHFVTRGMEFHHQLRKNSLDFKGDSDSQYIILNQEIKQTNLHGEASSMNPMSGKRIYATGECLCPVKILKLFVEKQSPNATMLFNQFDNNVILHP</sequence>
<gene>
    <name evidence="1" type="ORF">DPMN_050686</name>
</gene>
<reference evidence="1" key="2">
    <citation type="submission" date="2020-11" db="EMBL/GenBank/DDBJ databases">
        <authorList>
            <person name="McCartney M.A."/>
            <person name="Auch B."/>
            <person name="Kono T."/>
            <person name="Mallez S."/>
            <person name="Becker A."/>
            <person name="Gohl D.M."/>
            <person name="Silverstein K.A.T."/>
            <person name="Koren S."/>
            <person name="Bechman K.B."/>
            <person name="Herman A."/>
            <person name="Abrahante J.E."/>
            <person name="Garbe J."/>
        </authorList>
    </citation>
    <scope>NUCLEOTIDE SEQUENCE</scope>
    <source>
        <strain evidence="1">Duluth1</strain>
        <tissue evidence="1">Whole animal</tissue>
    </source>
</reference>
<organism evidence="1 2">
    <name type="scientific">Dreissena polymorpha</name>
    <name type="common">Zebra mussel</name>
    <name type="synonym">Mytilus polymorpha</name>
    <dbReference type="NCBI Taxonomy" id="45954"/>
    <lineage>
        <taxon>Eukaryota</taxon>
        <taxon>Metazoa</taxon>
        <taxon>Spiralia</taxon>
        <taxon>Lophotrochozoa</taxon>
        <taxon>Mollusca</taxon>
        <taxon>Bivalvia</taxon>
        <taxon>Autobranchia</taxon>
        <taxon>Heteroconchia</taxon>
        <taxon>Euheterodonta</taxon>
        <taxon>Imparidentia</taxon>
        <taxon>Neoheterodontei</taxon>
        <taxon>Myida</taxon>
        <taxon>Dreissenoidea</taxon>
        <taxon>Dreissenidae</taxon>
        <taxon>Dreissena</taxon>
    </lineage>
</organism>